<reference evidence="2 3" key="1">
    <citation type="submission" date="2010-12" db="EMBL/GenBank/DDBJ databases">
        <title>Complete sequence of Ethanoligenens harbinense YUAN-3.</title>
        <authorList>
            <person name="Lucas S."/>
            <person name="Copeland A."/>
            <person name="Lapidus A."/>
            <person name="Cheng J.-F."/>
            <person name="Bruce D."/>
            <person name="Goodwin L."/>
            <person name="Pitluck S."/>
            <person name="Chertkov O."/>
            <person name="Misra M."/>
            <person name="Detter J.C."/>
            <person name="Han C."/>
            <person name="Tapia R."/>
            <person name="Land M."/>
            <person name="Hauser L."/>
            <person name="Jeffries C."/>
            <person name="Kyrpides N."/>
            <person name="Ivanova N."/>
            <person name="Mikhailova N."/>
            <person name="Wang A."/>
            <person name="Mouttaki H."/>
            <person name="He Z."/>
            <person name="Zhou J."/>
            <person name="Hemme C.L."/>
            <person name="Woyke T."/>
        </authorList>
    </citation>
    <scope>NUCLEOTIDE SEQUENCE [LARGE SCALE GENOMIC DNA]</scope>
    <source>
        <strain evidence="3">DSM 18485 / JCM 12961 / CGMCC 1.5033 / YUAN-3</strain>
    </source>
</reference>
<dbReference type="eggNOG" id="ENOG50330HF">
    <property type="taxonomic scope" value="Bacteria"/>
</dbReference>
<evidence type="ECO:0000313" key="3">
    <source>
        <dbReference type="Proteomes" id="UP000001551"/>
    </source>
</evidence>
<accession>E6U9I8</accession>
<feature type="transmembrane region" description="Helical" evidence="1">
    <location>
        <begin position="52"/>
        <end position="71"/>
    </location>
</feature>
<evidence type="ECO:0000313" key="2">
    <source>
        <dbReference type="EMBL" id="ADU26179.1"/>
    </source>
</evidence>
<proteinExistence type="predicted"/>
<dbReference type="HOGENOM" id="CLU_144635_0_0_9"/>
<feature type="transmembrane region" description="Helical" evidence="1">
    <location>
        <begin position="77"/>
        <end position="97"/>
    </location>
</feature>
<evidence type="ECO:0000256" key="1">
    <source>
        <dbReference type="SAM" id="Phobius"/>
    </source>
</evidence>
<dbReference type="KEGG" id="eha:Ethha_0605"/>
<dbReference type="AlphaFoldDB" id="E6U9I8"/>
<organism evidence="2 3">
    <name type="scientific">Ethanoligenens harbinense (strain DSM 18485 / JCM 12961 / CGMCC 1.5033 / YUAN-3)</name>
    <dbReference type="NCBI Taxonomy" id="663278"/>
    <lineage>
        <taxon>Bacteria</taxon>
        <taxon>Bacillati</taxon>
        <taxon>Bacillota</taxon>
        <taxon>Clostridia</taxon>
        <taxon>Eubacteriales</taxon>
        <taxon>Oscillospiraceae</taxon>
        <taxon>Ethanoligenens</taxon>
    </lineage>
</organism>
<keyword evidence="1" id="KW-1133">Transmembrane helix</keyword>
<keyword evidence="3" id="KW-1185">Reference proteome</keyword>
<protein>
    <submittedName>
        <fullName evidence="2">Uncharacterized protein</fullName>
    </submittedName>
</protein>
<dbReference type="EMBL" id="CP002400">
    <property type="protein sequence ID" value="ADU26179.1"/>
    <property type="molecule type" value="Genomic_DNA"/>
</dbReference>
<sequence>MDRQQDYFGINVIQYCKAHNAYVDEKLDAGAHLEELLECHDRKIRWLQHERLVHLLVTIWTSLIVPFLFYLELAVVSNLLVVLLLLGLLVLLGFYLFHYFRLENMVQHWYKVSDRIRRKMENR</sequence>
<keyword evidence="1" id="KW-0472">Membrane</keyword>
<dbReference type="Proteomes" id="UP000001551">
    <property type="component" value="Chromosome"/>
</dbReference>
<keyword evidence="1" id="KW-0812">Transmembrane</keyword>
<dbReference type="RefSeq" id="WP_013484551.1">
    <property type="nucleotide sequence ID" value="NC_014828.1"/>
</dbReference>
<gene>
    <name evidence="2" type="ordered locus">Ethha_0605</name>
</gene>
<name>E6U9I8_ETHHY</name>